<name>A0ABT8BPQ6_9VIBR</name>
<keyword evidence="2" id="KW-1185">Reference proteome</keyword>
<evidence type="ECO:0000313" key="1">
    <source>
        <dbReference type="EMBL" id="MDN3608240.1"/>
    </source>
</evidence>
<reference evidence="2" key="1">
    <citation type="journal article" date="2019" name="Int. J. Syst. Evol. Microbiol.">
        <title>The Global Catalogue of Microorganisms (GCM) 10K type strain sequencing project: providing services to taxonomists for standard genome sequencing and annotation.</title>
        <authorList>
            <consortium name="The Broad Institute Genomics Platform"/>
            <consortium name="The Broad Institute Genome Sequencing Center for Infectious Disease"/>
            <person name="Wu L."/>
            <person name="Ma J."/>
        </authorList>
    </citation>
    <scope>NUCLEOTIDE SEQUENCE [LARGE SCALE GENOMIC DNA]</scope>
    <source>
        <strain evidence="2">CECT 7398</strain>
    </source>
</reference>
<dbReference type="Proteomes" id="UP001238540">
    <property type="component" value="Unassembled WGS sequence"/>
</dbReference>
<proteinExistence type="predicted"/>
<dbReference type="EMBL" id="JAUFQC010000001">
    <property type="protein sequence ID" value="MDN3608240.1"/>
    <property type="molecule type" value="Genomic_DNA"/>
</dbReference>
<dbReference type="RefSeq" id="WP_290310271.1">
    <property type="nucleotide sequence ID" value="NZ_JAUFQC010000001.1"/>
</dbReference>
<gene>
    <name evidence="1" type="ORF">QWZ16_00370</name>
</gene>
<evidence type="ECO:0000313" key="2">
    <source>
        <dbReference type="Proteomes" id="UP001238540"/>
    </source>
</evidence>
<organism evidence="1 2">
    <name type="scientific">Vibrio ostreicida</name>
    <dbReference type="NCBI Taxonomy" id="526588"/>
    <lineage>
        <taxon>Bacteria</taxon>
        <taxon>Pseudomonadati</taxon>
        <taxon>Pseudomonadota</taxon>
        <taxon>Gammaproteobacteria</taxon>
        <taxon>Vibrionales</taxon>
        <taxon>Vibrionaceae</taxon>
        <taxon>Vibrio</taxon>
    </lineage>
</organism>
<protein>
    <submittedName>
        <fullName evidence="1">Uncharacterized protein</fullName>
    </submittedName>
</protein>
<accession>A0ABT8BPQ6</accession>
<comment type="caution">
    <text evidence="1">The sequence shown here is derived from an EMBL/GenBank/DDBJ whole genome shotgun (WGS) entry which is preliminary data.</text>
</comment>
<sequence>MFFTSLHLPKTKVLLAEFTQWRLNTALTTKTKCSEGDIDKATAPWYRKITLNHLRG</sequence>